<comment type="caution">
    <text evidence="1">The sequence shown here is derived from an EMBL/GenBank/DDBJ whole genome shotgun (WGS) entry which is preliminary data.</text>
</comment>
<dbReference type="EMBL" id="MU842843">
    <property type="protein sequence ID" value="KAK2031190.1"/>
    <property type="molecule type" value="Genomic_DNA"/>
</dbReference>
<proteinExistence type="predicted"/>
<dbReference type="Proteomes" id="UP001232148">
    <property type="component" value="Unassembled WGS sequence"/>
</dbReference>
<name>A0AAD9HLA2_9PEZI</name>
<evidence type="ECO:0000313" key="1">
    <source>
        <dbReference type="EMBL" id="KAK2031190.1"/>
    </source>
</evidence>
<protein>
    <submittedName>
        <fullName evidence="1">Uncharacterized protein</fullName>
    </submittedName>
</protein>
<sequence length="133" mass="14427">MFRSLCTGSRPPRSALATLTAAARGAGSKATLFFGCQSGLHVLTGVLGTFGTGTGECQNALWERTPETTSSDVRETSLIFDKFFSQNGGKRLMKSVYISTYPKARAGLLQLPICGLHMNSNRRWSCSTEDRDI</sequence>
<keyword evidence="2" id="KW-1185">Reference proteome</keyword>
<reference evidence="1" key="1">
    <citation type="submission" date="2021-06" db="EMBL/GenBank/DDBJ databases">
        <title>Comparative genomics, transcriptomics and evolutionary studies reveal genomic signatures of adaptation to plant cell wall in hemibiotrophic fungi.</title>
        <authorList>
            <consortium name="DOE Joint Genome Institute"/>
            <person name="Baroncelli R."/>
            <person name="Diaz J.F."/>
            <person name="Benocci T."/>
            <person name="Peng M."/>
            <person name="Battaglia E."/>
            <person name="Haridas S."/>
            <person name="Andreopoulos W."/>
            <person name="Labutti K."/>
            <person name="Pangilinan J."/>
            <person name="Floch G.L."/>
            <person name="Makela M.R."/>
            <person name="Henrissat B."/>
            <person name="Grigoriev I.V."/>
            <person name="Crouch J.A."/>
            <person name="De Vries R.P."/>
            <person name="Sukno S.A."/>
            <person name="Thon M.R."/>
        </authorList>
    </citation>
    <scope>NUCLEOTIDE SEQUENCE</scope>
    <source>
        <strain evidence="1">MAFF235873</strain>
    </source>
</reference>
<evidence type="ECO:0000313" key="2">
    <source>
        <dbReference type="Proteomes" id="UP001232148"/>
    </source>
</evidence>
<gene>
    <name evidence="1" type="ORF">LX32DRAFT_288553</name>
</gene>
<dbReference type="AlphaFoldDB" id="A0AAD9HLA2"/>
<accession>A0AAD9HLA2</accession>
<organism evidence="1 2">
    <name type="scientific">Colletotrichum zoysiae</name>
    <dbReference type="NCBI Taxonomy" id="1216348"/>
    <lineage>
        <taxon>Eukaryota</taxon>
        <taxon>Fungi</taxon>
        <taxon>Dikarya</taxon>
        <taxon>Ascomycota</taxon>
        <taxon>Pezizomycotina</taxon>
        <taxon>Sordariomycetes</taxon>
        <taxon>Hypocreomycetidae</taxon>
        <taxon>Glomerellales</taxon>
        <taxon>Glomerellaceae</taxon>
        <taxon>Colletotrichum</taxon>
        <taxon>Colletotrichum graminicola species complex</taxon>
    </lineage>
</organism>